<reference evidence="1" key="1">
    <citation type="submission" date="2018-06" db="EMBL/GenBank/DDBJ databases">
        <authorList>
            <person name="Ashton P.M."/>
            <person name="Dallman T."/>
            <person name="Nair S."/>
            <person name="De Pinna E."/>
            <person name="Peters T."/>
            <person name="Grant K."/>
        </authorList>
    </citation>
    <scope>NUCLEOTIDE SEQUENCE [LARGE SCALE GENOMIC DNA]</scope>
    <source>
        <strain evidence="1">310211</strain>
    </source>
</reference>
<dbReference type="Proteomes" id="UP000839671">
    <property type="component" value="Unassembled WGS sequence"/>
</dbReference>
<sequence>MRQHIWLFPLVELWPPARKEPVQYPQLTVELTCEDVHRPFQNSGYLRVWRGDSMSVAPFAAPLTHAVASTVAQHHWRIPKNLH</sequence>
<comment type="caution">
    <text evidence="1">The sequence shown here is derived from an EMBL/GenBank/DDBJ whole genome shotgun (WGS) entry which is preliminary data.</text>
</comment>
<accession>A0A3T7S6F5</accession>
<name>A0A3T7S6F5_SALET</name>
<gene>
    <name evidence="1" type="ORF">DM051_26370</name>
</gene>
<evidence type="ECO:0000313" key="1">
    <source>
        <dbReference type="EMBL" id="EAA1980735.1"/>
    </source>
</evidence>
<protein>
    <submittedName>
        <fullName evidence="1">Uncharacterized protein</fullName>
    </submittedName>
</protein>
<organism evidence="1">
    <name type="scientific">Salmonella enterica I</name>
    <dbReference type="NCBI Taxonomy" id="59201"/>
    <lineage>
        <taxon>Bacteria</taxon>
        <taxon>Pseudomonadati</taxon>
        <taxon>Pseudomonadota</taxon>
        <taxon>Gammaproteobacteria</taxon>
        <taxon>Enterobacterales</taxon>
        <taxon>Enterobacteriaceae</taxon>
        <taxon>Salmonella</taxon>
    </lineage>
</organism>
<dbReference type="AlphaFoldDB" id="A0A3T7S6F5"/>
<dbReference type="EMBL" id="AAAATI010000057">
    <property type="protein sequence ID" value="EAA1980735.1"/>
    <property type="molecule type" value="Genomic_DNA"/>
</dbReference>
<proteinExistence type="predicted"/>